<evidence type="ECO:0000313" key="2">
    <source>
        <dbReference type="EMBL" id="CAB5064526.1"/>
    </source>
</evidence>
<organism evidence="2">
    <name type="scientific">freshwater metagenome</name>
    <dbReference type="NCBI Taxonomy" id="449393"/>
    <lineage>
        <taxon>unclassified sequences</taxon>
        <taxon>metagenomes</taxon>
        <taxon>ecological metagenomes</taxon>
    </lineage>
</organism>
<accession>A0A6J7UHU1</accession>
<feature type="transmembrane region" description="Helical" evidence="1">
    <location>
        <begin position="100"/>
        <end position="120"/>
    </location>
</feature>
<protein>
    <submittedName>
        <fullName evidence="2">Unannotated protein</fullName>
    </submittedName>
</protein>
<keyword evidence="1" id="KW-0812">Transmembrane</keyword>
<dbReference type="AlphaFoldDB" id="A0A6J7UHU1"/>
<keyword evidence="1" id="KW-0472">Membrane</keyword>
<proteinExistence type="predicted"/>
<feature type="transmembrane region" description="Helical" evidence="1">
    <location>
        <begin position="76"/>
        <end position="94"/>
    </location>
</feature>
<sequence>MLEYRVTLLLRSTALLLGVTALALIIRPGNAISIIGLTSSRELEWGFRLIGITNLALAALISLAAAFLGERGLRQAAAIMILTSAATAVLLLFMPGGWNLWKILLMLLQVAVAAGYFFALKGRRRNR</sequence>
<dbReference type="EMBL" id="CAFBQS010000121">
    <property type="protein sequence ID" value="CAB5064526.1"/>
    <property type="molecule type" value="Genomic_DNA"/>
</dbReference>
<keyword evidence="1" id="KW-1133">Transmembrane helix</keyword>
<evidence type="ECO:0000256" key="1">
    <source>
        <dbReference type="SAM" id="Phobius"/>
    </source>
</evidence>
<feature type="transmembrane region" description="Helical" evidence="1">
    <location>
        <begin position="47"/>
        <end position="69"/>
    </location>
</feature>
<name>A0A6J7UHU1_9ZZZZ</name>
<reference evidence="2" key="1">
    <citation type="submission" date="2020-05" db="EMBL/GenBank/DDBJ databases">
        <authorList>
            <person name="Chiriac C."/>
            <person name="Salcher M."/>
            <person name="Ghai R."/>
            <person name="Kavagutti S V."/>
        </authorList>
    </citation>
    <scope>NUCLEOTIDE SEQUENCE</scope>
</reference>
<gene>
    <name evidence="2" type="ORF">UFOPK4366_00680</name>
</gene>